<protein>
    <recommendedName>
        <fullName evidence="1">DUF1266 domain-containing protein</fullName>
    </recommendedName>
</protein>
<dbReference type="InterPro" id="IPR009677">
    <property type="entry name" value="DUF1266"/>
</dbReference>
<dbReference type="AlphaFoldDB" id="A0A077NS16"/>
<comment type="caution">
    <text evidence="2">The sequence shown here is derived from an EMBL/GenBank/DDBJ whole genome shotgun (WGS) entry which is preliminary data.</text>
</comment>
<sequence length="380" mass="44594">MFSVFKKKTKKDYYNVESCFSNSDTANKAICASAFYTPPFIFLEMKLTDEDRDFYVKNNFLNLRYTGGTEASWVKNCNKFFIPEMKETLEYSYGIIDQETYDDVFQSFLNLDTPHAWNIVRIAGVTKNAYTVNYINNEIAKRNMELLGEQLVSTYSSWGEVAKDFIIGKLEFNSELSSDEEDNFTYMEEVCTALDLLFNDKDSPLTLYPLNDDESLAASSDEIFCNFMTLTHRAKNIMSVYRHVYGWRPFILINDGELNEEEVATYNYVQQRLKLGEQEEIVYIHALVHKKPEKSSTSLILTNKHLITTWEEQDEDGKYNEIYNYIPLKEIQAEQLEFHRKTLLLNKKPIVEHVSMNSKRDAPQYREILIDMIRFMQTRI</sequence>
<dbReference type="EMBL" id="CBSX010000058">
    <property type="protein sequence ID" value="CDH04872.1"/>
    <property type="molecule type" value="Genomic_DNA"/>
</dbReference>
<reference evidence="2" key="1">
    <citation type="submission" date="2013-07" db="EMBL/GenBank/DDBJ databases">
        <title>Sub-species coevolution in mutualistic symbiosis.</title>
        <authorList>
            <person name="Murfin K."/>
            <person name="Klassen J."/>
            <person name="Lee M."/>
            <person name="Forst S."/>
            <person name="Stock P."/>
            <person name="Goodrich-Blair H."/>
        </authorList>
    </citation>
    <scope>NUCLEOTIDE SEQUENCE [LARGE SCALE GENOMIC DNA]</scope>
    <source>
        <strain evidence="2">Oregonense</strain>
    </source>
</reference>
<accession>A0A077NS16</accession>
<evidence type="ECO:0000259" key="1">
    <source>
        <dbReference type="Pfam" id="PF06889"/>
    </source>
</evidence>
<gene>
    <name evidence="2" type="ORF">XBO1_1500017</name>
</gene>
<dbReference type="RefSeq" id="WP_038255208.1">
    <property type="nucleotide sequence ID" value="NZ_CAWLUU010000130.1"/>
</dbReference>
<name>A0A077NS16_XENBV</name>
<evidence type="ECO:0000313" key="2">
    <source>
        <dbReference type="EMBL" id="CDH04872.1"/>
    </source>
</evidence>
<organism evidence="2">
    <name type="scientific">Xenorhabdus bovienii str. oregonense</name>
    <dbReference type="NCBI Taxonomy" id="1398202"/>
    <lineage>
        <taxon>Bacteria</taxon>
        <taxon>Pseudomonadati</taxon>
        <taxon>Pseudomonadota</taxon>
        <taxon>Gammaproteobacteria</taxon>
        <taxon>Enterobacterales</taxon>
        <taxon>Morganellaceae</taxon>
        <taxon>Xenorhabdus</taxon>
    </lineage>
</organism>
<dbReference type="Pfam" id="PF06889">
    <property type="entry name" value="DUF1266"/>
    <property type="match status" value="1"/>
</dbReference>
<dbReference type="Proteomes" id="UP000028483">
    <property type="component" value="Unassembled WGS sequence"/>
</dbReference>
<proteinExistence type="predicted"/>
<feature type="domain" description="DUF1266" evidence="1">
    <location>
        <begin position="73"/>
        <end position="206"/>
    </location>
</feature>
<dbReference type="HOGENOM" id="CLU_727511_0_0_6"/>